<evidence type="ECO:0000313" key="5">
    <source>
        <dbReference type="Proteomes" id="UP000023152"/>
    </source>
</evidence>
<feature type="domain" description="CAP-Gly" evidence="3">
    <location>
        <begin position="67"/>
        <end position="109"/>
    </location>
</feature>
<dbReference type="InterPro" id="IPR000938">
    <property type="entry name" value="CAP-Gly_domain"/>
</dbReference>
<keyword evidence="1" id="KW-0175">Coiled coil</keyword>
<feature type="region of interest" description="Disordered" evidence="2">
    <location>
        <begin position="172"/>
        <end position="226"/>
    </location>
</feature>
<reference evidence="4 5" key="1">
    <citation type="journal article" date="2013" name="Curr. Biol.">
        <title>The Genome of the Foraminiferan Reticulomyxa filosa.</title>
        <authorList>
            <person name="Glockner G."/>
            <person name="Hulsmann N."/>
            <person name="Schleicher M."/>
            <person name="Noegel A.A."/>
            <person name="Eichinger L."/>
            <person name="Gallinger C."/>
            <person name="Pawlowski J."/>
            <person name="Sierra R."/>
            <person name="Euteneuer U."/>
            <person name="Pillet L."/>
            <person name="Moustafa A."/>
            <person name="Platzer M."/>
            <person name="Groth M."/>
            <person name="Szafranski K."/>
            <person name="Schliwa M."/>
        </authorList>
    </citation>
    <scope>NUCLEOTIDE SEQUENCE [LARGE SCALE GENOMIC DNA]</scope>
</reference>
<dbReference type="Pfam" id="PF01302">
    <property type="entry name" value="CAP_GLY"/>
    <property type="match status" value="1"/>
</dbReference>
<dbReference type="InterPro" id="IPR028750">
    <property type="entry name" value="CEP350/CC187"/>
</dbReference>
<feature type="compositionally biased region" description="Polar residues" evidence="2">
    <location>
        <begin position="211"/>
        <end position="226"/>
    </location>
</feature>
<dbReference type="OMA" id="MSPRSHA"/>
<feature type="region of interest" description="Disordered" evidence="2">
    <location>
        <begin position="1"/>
        <end position="32"/>
    </location>
</feature>
<dbReference type="SMART" id="SM01052">
    <property type="entry name" value="CAP_GLY"/>
    <property type="match status" value="1"/>
</dbReference>
<gene>
    <name evidence="4" type="ORF">RFI_31146</name>
</gene>
<proteinExistence type="predicted"/>
<dbReference type="PANTHER" id="PTHR13958:SF3">
    <property type="entry name" value="CAP-GLY DOMAIN-CONTAINING PROTEIN-RELATED"/>
    <property type="match status" value="1"/>
</dbReference>
<comment type="caution">
    <text evidence="4">The sequence shown here is derived from an EMBL/GenBank/DDBJ whole genome shotgun (WGS) entry which is preliminary data.</text>
</comment>
<dbReference type="PROSITE" id="PS50245">
    <property type="entry name" value="CAP_GLY_2"/>
    <property type="match status" value="1"/>
</dbReference>
<organism evidence="4 5">
    <name type="scientific">Reticulomyxa filosa</name>
    <dbReference type="NCBI Taxonomy" id="46433"/>
    <lineage>
        <taxon>Eukaryota</taxon>
        <taxon>Sar</taxon>
        <taxon>Rhizaria</taxon>
        <taxon>Retaria</taxon>
        <taxon>Foraminifera</taxon>
        <taxon>Monothalamids</taxon>
        <taxon>Reticulomyxidae</taxon>
        <taxon>Reticulomyxa</taxon>
    </lineage>
</organism>
<feature type="compositionally biased region" description="Low complexity" evidence="2">
    <location>
        <begin position="177"/>
        <end position="194"/>
    </location>
</feature>
<dbReference type="OrthoDB" id="2130750at2759"/>
<accession>X6LYL1</accession>
<evidence type="ECO:0000256" key="1">
    <source>
        <dbReference type="SAM" id="Coils"/>
    </source>
</evidence>
<keyword evidence="5" id="KW-1185">Reference proteome</keyword>
<dbReference type="AlphaFoldDB" id="X6LYL1"/>
<name>X6LYL1_RETFI</name>
<dbReference type="SUPFAM" id="SSF74924">
    <property type="entry name" value="Cap-Gly domain"/>
    <property type="match status" value="1"/>
</dbReference>
<dbReference type="InterPro" id="IPR036859">
    <property type="entry name" value="CAP-Gly_dom_sf"/>
</dbReference>
<dbReference type="PANTHER" id="PTHR13958">
    <property type="entry name" value="CENTROSOME-ASSOCIATED PROTEIN 350"/>
    <property type="match status" value="1"/>
</dbReference>
<feature type="compositionally biased region" description="Basic and acidic residues" evidence="2">
    <location>
        <begin position="13"/>
        <end position="28"/>
    </location>
</feature>
<dbReference type="Gene3D" id="2.30.30.190">
    <property type="entry name" value="CAP Gly-rich-like domain"/>
    <property type="match status" value="1"/>
</dbReference>
<evidence type="ECO:0000256" key="2">
    <source>
        <dbReference type="SAM" id="MobiDB-lite"/>
    </source>
</evidence>
<evidence type="ECO:0000259" key="3">
    <source>
        <dbReference type="PROSITE" id="PS50245"/>
    </source>
</evidence>
<dbReference type="GO" id="GO:0008017">
    <property type="term" value="F:microtubule binding"/>
    <property type="evidence" value="ECO:0007669"/>
    <property type="project" value="InterPro"/>
</dbReference>
<feature type="coiled-coil region" evidence="1">
    <location>
        <begin position="263"/>
        <end position="372"/>
    </location>
</feature>
<protein>
    <submittedName>
        <fullName evidence="4">Restin-like protein</fullName>
    </submittedName>
</protein>
<evidence type="ECO:0000313" key="4">
    <source>
        <dbReference type="EMBL" id="ETO06252.1"/>
    </source>
</evidence>
<dbReference type="EMBL" id="ASPP01027309">
    <property type="protein sequence ID" value="ETO06252.1"/>
    <property type="molecule type" value="Genomic_DNA"/>
</dbReference>
<dbReference type="GO" id="GO:0005813">
    <property type="term" value="C:centrosome"/>
    <property type="evidence" value="ECO:0007669"/>
    <property type="project" value="InterPro"/>
</dbReference>
<sequence length="443" mass="50621">MQETSKGRSRFRSVRDSSRHDVKSKEWTEQNNGNDGVSLRLKKLEGFELGKRVNVLEHGLGTIRFIGVVHFAQGLFIGVELDMAVGKHDGEYHGVRYFYCEQDHGIFTKQNRIELEPTSRQQLIPENITIEKTLNNGIRSDNKILHTNTNPPSPYLLSQQTSRIRGLSLSNMSPIQSAKSPPSTRSSSPRSPATFQSPMMSPRSHAPLVQSPRSPKPNLTHSQSLHGRNFSSSALIHLNDNDNPIAESSFPNIHVAANKYPLSHSTRRQLSEKQQQIKDLETAIEKLNAENQSLLKNLKMEQDIHEAQQKEMNKKEQQIKTLEETNEKLSNSCNEERVSFLEQQFNDLFTNIKETEAQIHQCKNDYLRLKKDVQLCKNQKETVFIEFLFGELEKDALIQQLSQQARSLRQQIHSLQNQGDPSPSVTWNQRVFTQGDFVPIFDS</sequence>
<dbReference type="Proteomes" id="UP000023152">
    <property type="component" value="Unassembled WGS sequence"/>
</dbReference>
<dbReference type="GO" id="GO:0034453">
    <property type="term" value="P:microtubule anchoring"/>
    <property type="evidence" value="ECO:0007669"/>
    <property type="project" value="InterPro"/>
</dbReference>